<proteinExistence type="predicted"/>
<gene>
    <name evidence="1" type="ORF">SAMN05444484_101118</name>
</gene>
<dbReference type="Proteomes" id="UP000184028">
    <property type="component" value="Unassembled WGS sequence"/>
</dbReference>
<dbReference type="STRING" id="946677.SAMN05444484_101118"/>
<organism evidence="1 2">
    <name type="scientific">Flavobacterium chilense</name>
    <dbReference type="NCBI Taxonomy" id="946677"/>
    <lineage>
        <taxon>Bacteria</taxon>
        <taxon>Pseudomonadati</taxon>
        <taxon>Bacteroidota</taxon>
        <taxon>Flavobacteriia</taxon>
        <taxon>Flavobacteriales</taxon>
        <taxon>Flavobacteriaceae</taxon>
        <taxon>Flavobacterium</taxon>
    </lineage>
</organism>
<dbReference type="AlphaFoldDB" id="A0A1M6XFH8"/>
<evidence type="ECO:0000313" key="2">
    <source>
        <dbReference type="Proteomes" id="UP000184028"/>
    </source>
</evidence>
<accession>A0A1M6XFH8</accession>
<sequence>MDFSNSTILKAIVHEIGNKFRDEGILYSEADLDVENDDTQLLFSRYLLGSFKGTEFYNFFHSTDLDMNEVYSYVKNIFKNNEEFKEQSKKISLHLYNESTHPKINKGEIYIVYFQDCRIDDELIDAVGLFKSETKEMYLKAQKKHANYVLASDKGMNVDKLDKGCIIFNTDADRGYKIALVNSSRSEDAQYWKEKFLNVVPVRDNYYSTKNYLSLAKSFVTSQLTDETEVSKAEKADLLNKSVEYFKNNSQFVEEEFTSTVFQNSKVADSFKEFKESHEKQGEILPKDFEISPQVVKKQARAFKSVIKLDKNFHIYVHGKPDLIHKGFDEESGKHFYKVFFDSET</sequence>
<name>A0A1M6XFH8_9FLAO</name>
<dbReference type="Pfam" id="PF04245">
    <property type="entry name" value="NA37"/>
    <property type="match status" value="1"/>
</dbReference>
<reference evidence="2" key="1">
    <citation type="submission" date="2016-11" db="EMBL/GenBank/DDBJ databases">
        <authorList>
            <person name="Varghese N."/>
            <person name="Submissions S."/>
        </authorList>
    </citation>
    <scope>NUCLEOTIDE SEQUENCE [LARGE SCALE GENOMIC DNA]</scope>
    <source>
        <strain evidence="2">DSM 24724</strain>
    </source>
</reference>
<dbReference type="EMBL" id="FRBT01000001">
    <property type="protein sequence ID" value="SHL04673.1"/>
    <property type="molecule type" value="Genomic_DNA"/>
</dbReference>
<dbReference type="InterPro" id="IPR007358">
    <property type="entry name" value="Nucleoid_associated_NdpA"/>
</dbReference>
<dbReference type="GO" id="GO:0009295">
    <property type="term" value="C:nucleoid"/>
    <property type="evidence" value="ECO:0007669"/>
    <property type="project" value="InterPro"/>
</dbReference>
<evidence type="ECO:0008006" key="3">
    <source>
        <dbReference type="Google" id="ProtNLM"/>
    </source>
</evidence>
<protein>
    <recommendedName>
        <fullName evidence="3">Nucleoid associated protein NdpA</fullName>
    </recommendedName>
</protein>
<dbReference type="RefSeq" id="WP_068843441.1">
    <property type="nucleotide sequence ID" value="NZ_FRBT01000001.1"/>
</dbReference>
<evidence type="ECO:0000313" key="1">
    <source>
        <dbReference type="EMBL" id="SHL04673.1"/>
    </source>
</evidence>
<dbReference type="OrthoDB" id="9153118at2"/>
<keyword evidence="2" id="KW-1185">Reference proteome</keyword>